<dbReference type="EC" id="2.6.1.-" evidence="1"/>
<dbReference type="InterPro" id="IPR015422">
    <property type="entry name" value="PyrdxlP-dep_Trfase_small"/>
</dbReference>
<dbReference type="Pfam" id="PF00155">
    <property type="entry name" value="Aminotran_1_2"/>
    <property type="match status" value="1"/>
</dbReference>
<dbReference type="HOGENOM" id="CLU_017584_4_3_9"/>
<dbReference type="NCBIfam" id="NF005305">
    <property type="entry name" value="PRK06836.1"/>
    <property type="match status" value="1"/>
</dbReference>
<feature type="domain" description="Aminotransferase class I/classII large" evidence="2">
    <location>
        <begin position="42"/>
        <end position="383"/>
    </location>
</feature>
<dbReference type="AlphaFoldDB" id="B7AQI7"/>
<keyword evidence="4" id="KW-1185">Reference proteome</keyword>
<evidence type="ECO:0000313" key="3">
    <source>
        <dbReference type="EMBL" id="EEC57959.1"/>
    </source>
</evidence>
<dbReference type="InterPro" id="IPR015421">
    <property type="entry name" value="PyrdxlP-dep_Trfase_major"/>
</dbReference>
<dbReference type="Gene3D" id="3.40.640.10">
    <property type="entry name" value="Type I PLP-dependent aspartate aminotransferase-like (Major domain)"/>
    <property type="match status" value="1"/>
</dbReference>
<comment type="similarity">
    <text evidence="1">Belongs to the class-I pyridoxal-phosphate-dependent aminotransferase family.</text>
</comment>
<comment type="cofactor">
    <cofactor evidence="1">
        <name>pyridoxal 5'-phosphate</name>
        <dbReference type="ChEBI" id="CHEBI:597326"/>
    </cofactor>
</comment>
<gene>
    <name evidence="3" type="ORF">BACPEC_00944</name>
</gene>
<reference evidence="3 4" key="1">
    <citation type="submission" date="2008-11" db="EMBL/GenBank/DDBJ databases">
        <title>Draft genome sequence of Bacteroides pectinophilus (ATCC 43243).</title>
        <authorList>
            <person name="Sudarsanam P."/>
            <person name="Ley R."/>
            <person name="Guruge J."/>
            <person name="Turnbaugh P.J."/>
            <person name="Mahowald M."/>
            <person name="Liep D."/>
            <person name="Gordon J."/>
        </authorList>
    </citation>
    <scope>NUCLEOTIDE SEQUENCE [LARGE SCALE GENOMIC DNA]</scope>
    <source>
        <strain evidence="3 4">ATCC 43243</strain>
    </source>
</reference>
<dbReference type="GO" id="GO:0030170">
    <property type="term" value="F:pyridoxal phosphate binding"/>
    <property type="evidence" value="ECO:0007669"/>
    <property type="project" value="InterPro"/>
</dbReference>
<dbReference type="CDD" id="cd00609">
    <property type="entry name" value="AAT_like"/>
    <property type="match status" value="1"/>
</dbReference>
<dbReference type="EMBL" id="ABVQ01000035">
    <property type="protein sequence ID" value="EEC57959.1"/>
    <property type="molecule type" value="Genomic_DNA"/>
</dbReference>
<organism evidence="3 4">
    <name type="scientific">[Bacteroides] pectinophilus ATCC 43243</name>
    <dbReference type="NCBI Taxonomy" id="483218"/>
    <lineage>
        <taxon>Bacteria</taxon>
        <taxon>Bacillati</taxon>
        <taxon>Bacillota</taxon>
        <taxon>Clostridia</taxon>
        <taxon>Eubacteriales</taxon>
    </lineage>
</organism>
<keyword evidence="1" id="KW-0808">Transferase</keyword>
<dbReference type="PANTHER" id="PTHR42691">
    <property type="entry name" value="ASPARTATE AMINOTRANSFERASE YHDR-RELATED"/>
    <property type="match status" value="1"/>
</dbReference>
<evidence type="ECO:0000259" key="2">
    <source>
        <dbReference type="Pfam" id="PF00155"/>
    </source>
</evidence>
<dbReference type="Proteomes" id="UP000003136">
    <property type="component" value="Unassembled WGS sequence"/>
</dbReference>
<dbReference type="PROSITE" id="PS00105">
    <property type="entry name" value="AA_TRANSFER_CLASS_1"/>
    <property type="match status" value="1"/>
</dbReference>
<accession>B7AQI7</accession>
<dbReference type="eggNOG" id="COG0436">
    <property type="taxonomic scope" value="Bacteria"/>
</dbReference>
<dbReference type="SUPFAM" id="SSF53383">
    <property type="entry name" value="PLP-dependent transferases"/>
    <property type="match status" value="1"/>
</dbReference>
<dbReference type="Gene3D" id="3.90.1150.10">
    <property type="entry name" value="Aspartate Aminotransferase, domain 1"/>
    <property type="match status" value="2"/>
</dbReference>
<reference evidence="3 4" key="2">
    <citation type="submission" date="2008-11" db="EMBL/GenBank/DDBJ databases">
        <authorList>
            <person name="Fulton L."/>
            <person name="Clifton S."/>
            <person name="Fulton B."/>
            <person name="Xu J."/>
            <person name="Minx P."/>
            <person name="Pepin K.H."/>
            <person name="Johnson M."/>
            <person name="Bhonagiri V."/>
            <person name="Nash W.E."/>
            <person name="Mardis E.R."/>
            <person name="Wilson R.K."/>
        </authorList>
    </citation>
    <scope>NUCLEOTIDE SEQUENCE [LARGE SCALE GENOMIC DNA]</scope>
    <source>
        <strain evidence="3 4">ATCC 43243</strain>
    </source>
</reference>
<sequence>MLKQEVDTVIAERMVGLVNNNSVIREMFEEGKRLAGIYGAENVFDFSLGNPSVPAPEELNRAVKDILDEEPSIFVHGYMSNAGYEDVRATIADSINRRFGTSFNQSNIIMTVGAAGGMNVIFKTILNPGDEVLTFSPYFVEYNSYVSNYDGKLVAIDPDTETFQANIEDLERKITPKTKALIINNPNNPTGVVYSEETIKKVAAILDAKQKEYGTEIFIVSDEPYRELAYDGVEVPYITKYYNNTIVGYSFSKSLSLPGERIGYLVIPDEVDDAEQMKTAAAIATRVLGFVNAPSLMQRAVARCIDAKCDVDSYNRNREALYNGLVKLGFECIKPQGAFYLFVKSPVPDEKEFCNVAKKHNVLLVPGSSFKCAGYVRIAYCVSYDTIINSLPRFAEIAQEMGLSR</sequence>
<proteinExistence type="inferred from homology"/>
<dbReference type="GO" id="GO:0008483">
    <property type="term" value="F:transaminase activity"/>
    <property type="evidence" value="ECO:0007669"/>
    <property type="project" value="UniProtKB-KW"/>
</dbReference>
<dbReference type="InterPro" id="IPR004838">
    <property type="entry name" value="NHTrfase_class1_PyrdxlP-BS"/>
</dbReference>
<dbReference type="InterPro" id="IPR015424">
    <property type="entry name" value="PyrdxlP-dep_Trfase"/>
</dbReference>
<dbReference type="InterPro" id="IPR004839">
    <property type="entry name" value="Aminotransferase_I/II_large"/>
</dbReference>
<name>B7AQI7_9FIRM</name>
<evidence type="ECO:0000256" key="1">
    <source>
        <dbReference type="RuleBase" id="RU000481"/>
    </source>
</evidence>
<protein>
    <recommendedName>
        <fullName evidence="1">Aminotransferase</fullName>
        <ecNumber evidence="1">2.6.1.-</ecNumber>
    </recommendedName>
</protein>
<dbReference type="STRING" id="483218.BACPEC_00944"/>
<keyword evidence="1" id="KW-0032">Aminotransferase</keyword>
<dbReference type="PANTHER" id="PTHR42691:SF1">
    <property type="entry name" value="ASPARTATE AMINOTRANSFERASE YHDR-RELATED"/>
    <property type="match status" value="1"/>
</dbReference>
<evidence type="ECO:0000313" key="4">
    <source>
        <dbReference type="Proteomes" id="UP000003136"/>
    </source>
</evidence>